<feature type="compositionally biased region" description="Basic residues" evidence="1">
    <location>
        <begin position="16"/>
        <end position="30"/>
    </location>
</feature>
<reference evidence="2" key="1">
    <citation type="journal article" date="2021" name="Proc. Natl. Acad. Sci. U.S.A.">
        <title>A Catalog of Tens of Thousands of Viruses from Human Metagenomes Reveals Hidden Associations with Chronic Diseases.</title>
        <authorList>
            <person name="Tisza M.J."/>
            <person name="Buck C.B."/>
        </authorList>
    </citation>
    <scope>NUCLEOTIDE SEQUENCE</scope>
    <source>
        <strain evidence="2">Ct1Hk25</strain>
    </source>
</reference>
<dbReference type="EMBL" id="BK059129">
    <property type="protein sequence ID" value="DAE32813.1"/>
    <property type="molecule type" value="Genomic_DNA"/>
</dbReference>
<protein>
    <submittedName>
        <fullName evidence="2">Uncharacterized protein</fullName>
    </submittedName>
</protein>
<evidence type="ECO:0000256" key="1">
    <source>
        <dbReference type="SAM" id="MobiDB-lite"/>
    </source>
</evidence>
<name>A0A8S5RNZ2_9VIRU</name>
<feature type="region of interest" description="Disordered" evidence="1">
    <location>
        <begin position="1"/>
        <end position="30"/>
    </location>
</feature>
<accession>A0A8S5RNZ2</accession>
<organism evidence="2">
    <name type="scientific">virus sp. ct1Hk25</name>
    <dbReference type="NCBI Taxonomy" id="2825803"/>
    <lineage>
        <taxon>Viruses</taxon>
    </lineage>
</organism>
<evidence type="ECO:0000313" key="2">
    <source>
        <dbReference type="EMBL" id="DAE32813.1"/>
    </source>
</evidence>
<sequence>MFAMYRPLSPPMRRGQVMRKRTKPKRFCPL</sequence>
<proteinExistence type="predicted"/>